<dbReference type="InterPro" id="IPR013216">
    <property type="entry name" value="Methyltransf_11"/>
</dbReference>
<name>A0AAN7VF64_9COLE</name>
<evidence type="ECO:0000256" key="1">
    <source>
        <dbReference type="ARBA" id="ARBA00022603"/>
    </source>
</evidence>
<dbReference type="PANTHER" id="PTHR43464">
    <property type="entry name" value="METHYLTRANSFERASE"/>
    <property type="match status" value="1"/>
</dbReference>
<keyword evidence="7" id="KW-1185">Reference proteome</keyword>
<keyword evidence="1" id="KW-0489">Methyltransferase</keyword>
<dbReference type="SUPFAM" id="SSF53335">
    <property type="entry name" value="S-adenosyl-L-methionine-dependent methyltransferases"/>
    <property type="match status" value="1"/>
</dbReference>
<dbReference type="GO" id="GO:0010420">
    <property type="term" value="F:polyprenyldihydroxybenzoate methyltransferase activity"/>
    <property type="evidence" value="ECO:0007669"/>
    <property type="project" value="InterPro"/>
</dbReference>
<dbReference type="PANTHER" id="PTHR43464:SF19">
    <property type="entry name" value="UBIQUINONE BIOSYNTHESIS O-METHYLTRANSFERASE, MITOCHONDRIAL"/>
    <property type="match status" value="1"/>
</dbReference>
<dbReference type="GO" id="GO:0061542">
    <property type="term" value="F:3-demethylubiquinol 3-O-methyltransferase activity"/>
    <property type="evidence" value="ECO:0007669"/>
    <property type="project" value="InterPro"/>
</dbReference>
<dbReference type="Proteomes" id="UP001329430">
    <property type="component" value="Chromosome 6"/>
</dbReference>
<dbReference type="InterPro" id="IPR010233">
    <property type="entry name" value="UbiG_MeTrfase"/>
</dbReference>
<feature type="domain" description="Methyltransferase type 11" evidence="5">
    <location>
        <begin position="95"/>
        <end position="193"/>
    </location>
</feature>
<comment type="caution">
    <text evidence="6">The sequence shown here is derived from an EMBL/GenBank/DDBJ whole genome shotgun (WGS) entry which is preliminary data.</text>
</comment>
<gene>
    <name evidence="6" type="ORF">RI129_008396</name>
</gene>
<reference evidence="6 7" key="1">
    <citation type="journal article" date="2024" name="Insects">
        <title>An Improved Chromosome-Level Genome Assembly of the Firefly Pyrocoelia pectoralis.</title>
        <authorList>
            <person name="Fu X."/>
            <person name="Meyer-Rochow V.B."/>
            <person name="Ballantyne L."/>
            <person name="Zhu X."/>
        </authorList>
    </citation>
    <scope>NUCLEOTIDE SEQUENCE [LARGE SCALE GENOMIC DNA]</scope>
    <source>
        <strain evidence="6">XCY_ONT2</strain>
    </source>
</reference>
<dbReference type="InterPro" id="IPR029063">
    <property type="entry name" value="SAM-dependent_MTases_sf"/>
</dbReference>
<keyword evidence="2" id="KW-0808">Transferase</keyword>
<dbReference type="GO" id="GO:0032259">
    <property type="term" value="P:methylation"/>
    <property type="evidence" value="ECO:0007669"/>
    <property type="project" value="UniProtKB-KW"/>
</dbReference>
<evidence type="ECO:0000256" key="2">
    <source>
        <dbReference type="ARBA" id="ARBA00022679"/>
    </source>
</evidence>
<dbReference type="GO" id="GO:0005739">
    <property type="term" value="C:mitochondrion"/>
    <property type="evidence" value="ECO:0007669"/>
    <property type="project" value="TreeGrafter"/>
</dbReference>
<evidence type="ECO:0000259" key="5">
    <source>
        <dbReference type="Pfam" id="PF08241"/>
    </source>
</evidence>
<evidence type="ECO:0000313" key="6">
    <source>
        <dbReference type="EMBL" id="KAK5642229.1"/>
    </source>
</evidence>
<evidence type="ECO:0000256" key="3">
    <source>
        <dbReference type="ARBA" id="ARBA00022688"/>
    </source>
</evidence>
<evidence type="ECO:0000313" key="7">
    <source>
        <dbReference type="Proteomes" id="UP001329430"/>
    </source>
</evidence>
<dbReference type="AlphaFoldDB" id="A0AAN7VF64"/>
<dbReference type="CDD" id="cd02440">
    <property type="entry name" value="AdoMet_MTases"/>
    <property type="match status" value="1"/>
</dbReference>
<organism evidence="6 7">
    <name type="scientific">Pyrocoelia pectoralis</name>
    <dbReference type="NCBI Taxonomy" id="417401"/>
    <lineage>
        <taxon>Eukaryota</taxon>
        <taxon>Metazoa</taxon>
        <taxon>Ecdysozoa</taxon>
        <taxon>Arthropoda</taxon>
        <taxon>Hexapoda</taxon>
        <taxon>Insecta</taxon>
        <taxon>Pterygota</taxon>
        <taxon>Neoptera</taxon>
        <taxon>Endopterygota</taxon>
        <taxon>Coleoptera</taxon>
        <taxon>Polyphaga</taxon>
        <taxon>Elateriformia</taxon>
        <taxon>Elateroidea</taxon>
        <taxon>Lampyridae</taxon>
        <taxon>Lampyrinae</taxon>
        <taxon>Pyrocoelia</taxon>
    </lineage>
</organism>
<keyword evidence="3" id="KW-0831">Ubiquinone biosynthesis</keyword>
<dbReference type="NCBIfam" id="TIGR01983">
    <property type="entry name" value="UbiG"/>
    <property type="match status" value="1"/>
</dbReference>
<dbReference type="Gene3D" id="3.40.50.150">
    <property type="entry name" value="Vaccinia Virus protein VP39"/>
    <property type="match status" value="1"/>
</dbReference>
<keyword evidence="4" id="KW-0949">S-adenosyl-L-methionine</keyword>
<evidence type="ECO:0000256" key="4">
    <source>
        <dbReference type="ARBA" id="ARBA00022691"/>
    </source>
</evidence>
<accession>A0AAN7VF64</accession>
<protein>
    <recommendedName>
        <fullName evidence="5">Methyltransferase type 11 domain-containing protein</fullName>
    </recommendedName>
</protein>
<dbReference type="Pfam" id="PF08241">
    <property type="entry name" value="Methyltransf_11"/>
    <property type="match status" value="1"/>
</dbReference>
<sequence length="291" mass="33077">MSHTVYASLSAENNCSILGIICNMSKVDEVNLDEQKFRIISRLNELWWNENGDLVTLHSSSKLLARYIRDEIVRGGIARADSMHTDTPLSDVSVLEVGCGGGILTEQLARMGCTITGIDVIVDLIEVGKQRASSDPFLLSKVIYKKESVEEHAVHNAEKYDVVVSHFCLEQSDDHNSFINFCSKCLKPGGIIFTSTVSKTFWSWLGIVYLFEKFLKCIPVGMHDWDRCITAGDFRQILKRNDCTTIGTRGFYYNYFTKNSFWIPGLCLFYITHAKKNIHEEQHEDDHNCKN</sequence>
<dbReference type="EMBL" id="JAVRBK010000006">
    <property type="protein sequence ID" value="KAK5642229.1"/>
    <property type="molecule type" value="Genomic_DNA"/>
</dbReference>
<proteinExistence type="predicted"/>